<name>A0AAV3X2D6_9CYAN</name>
<accession>A0AAV3X2D6</accession>
<dbReference type="RefSeq" id="WP_226572864.1">
    <property type="nucleotide sequence ID" value="NZ_BLAY01000001.1"/>
</dbReference>
<gene>
    <name evidence="2" type="ORF">MiSe_01700</name>
</gene>
<dbReference type="SUPFAM" id="SSF52540">
    <property type="entry name" value="P-loop containing nucleoside triphosphate hydrolases"/>
    <property type="match status" value="1"/>
</dbReference>
<proteinExistence type="predicted"/>
<feature type="domain" description="Endonuclease GajA/Old nuclease/RecF-like AAA" evidence="1">
    <location>
        <begin position="3"/>
        <end position="45"/>
    </location>
</feature>
<keyword evidence="3" id="KW-1185">Reference proteome</keyword>
<evidence type="ECO:0000313" key="3">
    <source>
        <dbReference type="Proteomes" id="UP001050975"/>
    </source>
</evidence>
<evidence type="ECO:0000313" key="2">
    <source>
        <dbReference type="EMBL" id="GET35428.1"/>
    </source>
</evidence>
<dbReference type="AlphaFoldDB" id="A0AAV3X2D6"/>
<comment type="caution">
    <text evidence="2">The sequence shown here is derived from an EMBL/GenBank/DDBJ whole genome shotgun (WGS) entry which is preliminary data.</text>
</comment>
<protein>
    <submittedName>
        <fullName evidence="2">ATPase-like protein</fullName>
    </submittedName>
</protein>
<dbReference type="Gene3D" id="3.40.50.300">
    <property type="entry name" value="P-loop containing nucleotide triphosphate hydrolases"/>
    <property type="match status" value="1"/>
</dbReference>
<dbReference type="Proteomes" id="UP001050975">
    <property type="component" value="Unassembled WGS sequence"/>
</dbReference>
<dbReference type="InterPro" id="IPR041685">
    <property type="entry name" value="AAA_GajA/Old/RecF-like"/>
</dbReference>
<organism evidence="2 3">
    <name type="scientific">Microseira wollei NIES-4236</name>
    <dbReference type="NCBI Taxonomy" id="2530354"/>
    <lineage>
        <taxon>Bacteria</taxon>
        <taxon>Bacillati</taxon>
        <taxon>Cyanobacteriota</taxon>
        <taxon>Cyanophyceae</taxon>
        <taxon>Oscillatoriophycideae</taxon>
        <taxon>Aerosakkonematales</taxon>
        <taxon>Aerosakkonemataceae</taxon>
        <taxon>Microseira</taxon>
    </lineage>
</organism>
<dbReference type="Pfam" id="PF13175">
    <property type="entry name" value="AAA_15"/>
    <property type="match status" value="1"/>
</dbReference>
<evidence type="ECO:0000259" key="1">
    <source>
        <dbReference type="Pfam" id="PF13175"/>
    </source>
</evidence>
<sequence length="188" mass="21562">MFKDITLRNFRTHKTTTIELHPVTLFIGNNNSGKTNFLAGIQHFSGLVRWGRPGHRDRTVKATRDLYPHQNKFANNQPRGFKISCKNVLGEIIYEMEVYENKDFVGKAGCKEKININLFEAGKPVEISSGYEKATDAIALRGDIQNNETLPESKKRLCSAFFRDLAYTFDYHFQPSFLKGLVQNEQIQ</sequence>
<dbReference type="InterPro" id="IPR027417">
    <property type="entry name" value="P-loop_NTPase"/>
</dbReference>
<reference evidence="2" key="1">
    <citation type="submission" date="2019-10" db="EMBL/GenBank/DDBJ databases">
        <title>Draft genome sequece of Microseira wollei NIES-4236.</title>
        <authorList>
            <person name="Yamaguchi H."/>
            <person name="Suzuki S."/>
            <person name="Kawachi M."/>
        </authorList>
    </citation>
    <scope>NUCLEOTIDE SEQUENCE</scope>
    <source>
        <strain evidence="2">NIES-4236</strain>
    </source>
</reference>
<dbReference type="EMBL" id="BLAY01000001">
    <property type="protein sequence ID" value="GET35428.1"/>
    <property type="molecule type" value="Genomic_DNA"/>
</dbReference>